<evidence type="ECO:0000313" key="2">
    <source>
        <dbReference type="Proteomes" id="UP001431783"/>
    </source>
</evidence>
<dbReference type="Proteomes" id="UP001431783">
    <property type="component" value="Unassembled WGS sequence"/>
</dbReference>
<organism evidence="1 2">
    <name type="scientific">Henosepilachna vigintioctopunctata</name>
    <dbReference type="NCBI Taxonomy" id="420089"/>
    <lineage>
        <taxon>Eukaryota</taxon>
        <taxon>Metazoa</taxon>
        <taxon>Ecdysozoa</taxon>
        <taxon>Arthropoda</taxon>
        <taxon>Hexapoda</taxon>
        <taxon>Insecta</taxon>
        <taxon>Pterygota</taxon>
        <taxon>Neoptera</taxon>
        <taxon>Endopterygota</taxon>
        <taxon>Coleoptera</taxon>
        <taxon>Polyphaga</taxon>
        <taxon>Cucujiformia</taxon>
        <taxon>Coccinelloidea</taxon>
        <taxon>Coccinellidae</taxon>
        <taxon>Epilachninae</taxon>
        <taxon>Epilachnini</taxon>
        <taxon>Henosepilachna</taxon>
    </lineage>
</organism>
<protein>
    <submittedName>
        <fullName evidence="1">Uncharacterized protein</fullName>
    </submittedName>
</protein>
<comment type="caution">
    <text evidence="1">The sequence shown here is derived from an EMBL/GenBank/DDBJ whole genome shotgun (WGS) entry which is preliminary data.</text>
</comment>
<keyword evidence="2" id="KW-1185">Reference proteome</keyword>
<name>A0AAW1UNP4_9CUCU</name>
<evidence type="ECO:0000313" key="1">
    <source>
        <dbReference type="EMBL" id="KAK9882127.1"/>
    </source>
</evidence>
<gene>
    <name evidence="1" type="ORF">WA026_018969</name>
</gene>
<dbReference type="EMBL" id="JARQZJ010000072">
    <property type="protein sequence ID" value="KAK9882127.1"/>
    <property type="molecule type" value="Genomic_DNA"/>
</dbReference>
<sequence>VYFRNLPSSNPSIIDKRHNHDASRSLNDHSEPRCICLSDGVYEVLRGCLEGYNDRTVAMFQGDDSSLPPLTLSASNMIYYAQSTVEGTITGLRLFFVFPLRPRQRFVMEHLRISPMATIFKTLKLLLMLPSDKDEPGVILAPGNYYLLVGT</sequence>
<feature type="non-terminal residue" evidence="1">
    <location>
        <position position="1"/>
    </location>
</feature>
<proteinExistence type="predicted"/>
<accession>A0AAW1UNP4</accession>
<dbReference type="AlphaFoldDB" id="A0AAW1UNP4"/>
<reference evidence="1 2" key="1">
    <citation type="submission" date="2023-03" db="EMBL/GenBank/DDBJ databases">
        <title>Genome insight into feeding habits of ladybird beetles.</title>
        <authorList>
            <person name="Li H.-S."/>
            <person name="Huang Y.-H."/>
            <person name="Pang H."/>
        </authorList>
    </citation>
    <scope>NUCLEOTIDE SEQUENCE [LARGE SCALE GENOMIC DNA]</scope>
    <source>
        <strain evidence="1">SYSU_2023b</strain>
        <tissue evidence="1">Whole body</tissue>
    </source>
</reference>